<accession>A0A806CKZ4</accession>
<keyword evidence="5 6" id="KW-0472">Membrane</keyword>
<dbReference type="PANTHER" id="PTHR47089:SF1">
    <property type="entry name" value="GUANOSINE ABC TRANSPORTER PERMEASE PROTEIN NUPP"/>
    <property type="match status" value="1"/>
</dbReference>
<keyword evidence="3 6" id="KW-0812">Transmembrane</keyword>
<feature type="transmembrane region" description="Helical" evidence="6">
    <location>
        <begin position="327"/>
        <end position="350"/>
    </location>
</feature>
<dbReference type="GO" id="GO:0005886">
    <property type="term" value="C:plasma membrane"/>
    <property type="evidence" value="ECO:0007669"/>
    <property type="project" value="UniProtKB-SubCell"/>
</dbReference>
<evidence type="ECO:0000313" key="7">
    <source>
        <dbReference type="EMBL" id="ADD28220.1"/>
    </source>
</evidence>
<feature type="transmembrane region" description="Helical" evidence="6">
    <location>
        <begin position="151"/>
        <end position="169"/>
    </location>
</feature>
<evidence type="ECO:0000256" key="1">
    <source>
        <dbReference type="ARBA" id="ARBA00004651"/>
    </source>
</evidence>
<evidence type="ECO:0000256" key="3">
    <source>
        <dbReference type="ARBA" id="ARBA00022692"/>
    </source>
</evidence>
<dbReference type="Proteomes" id="UP000006655">
    <property type="component" value="Chromosome"/>
</dbReference>
<feature type="transmembrane region" description="Helical" evidence="6">
    <location>
        <begin position="249"/>
        <end position="273"/>
    </location>
</feature>
<dbReference type="Pfam" id="PF02653">
    <property type="entry name" value="BPD_transp_2"/>
    <property type="match status" value="1"/>
</dbReference>
<dbReference type="InterPro" id="IPR001851">
    <property type="entry name" value="ABC_transp_permease"/>
</dbReference>
<dbReference type="PANTHER" id="PTHR47089">
    <property type="entry name" value="ABC TRANSPORTER, PERMEASE PROTEIN"/>
    <property type="match status" value="1"/>
</dbReference>
<gene>
    <name evidence="7" type="ordered locus">Mrub_1458</name>
</gene>
<reference evidence="7 8" key="1">
    <citation type="journal article" date="2010" name="Stand. Genomic Sci.">
        <title>Complete genome sequence of Meiothermus ruber type strain (21).</title>
        <authorList>
            <person name="Tindall B.J."/>
            <person name="Sikorski J."/>
            <person name="Lucas S."/>
            <person name="Goltsman E."/>
            <person name="Copeland A."/>
            <person name="Glavina Del Rio T."/>
            <person name="Nolan M."/>
            <person name="Tice H."/>
            <person name="Cheng J.F."/>
            <person name="Han C."/>
            <person name="Pitluck S."/>
            <person name="Liolios K."/>
            <person name="Ivanova N."/>
            <person name="Mavromatis K."/>
            <person name="Ovchinnikova G."/>
            <person name="Pati A."/>
            <person name="Fahnrich R."/>
            <person name="Goodwin L."/>
            <person name="Chen A."/>
            <person name="Palaniappan K."/>
            <person name="Land M."/>
            <person name="Hauser L."/>
            <person name="Chang Y.J."/>
            <person name="Jeffries C.D."/>
            <person name="Rohde M."/>
            <person name="Goker M."/>
            <person name="Woyke T."/>
            <person name="Bristow J."/>
            <person name="Eisen J.A."/>
            <person name="Markowitz V."/>
            <person name="Hugenholtz P."/>
            <person name="Kyrpides N.C."/>
            <person name="Klenk H.P."/>
            <person name="Lapidus A."/>
        </authorList>
    </citation>
    <scope>NUCLEOTIDE SEQUENCE [LARGE SCALE GENOMIC DNA]</scope>
    <source>
        <strain evidence="8">ATCC 35948 / DSM 1279 / VKM B-1258 / 21</strain>
    </source>
</reference>
<name>A0A806CKZ4_MEIRD</name>
<evidence type="ECO:0000256" key="5">
    <source>
        <dbReference type="ARBA" id="ARBA00023136"/>
    </source>
</evidence>
<comment type="subcellular location">
    <subcellularLocation>
        <location evidence="1">Cell membrane</location>
        <topology evidence="1">Multi-pass membrane protein</topology>
    </subcellularLocation>
</comment>
<organism evidence="7 8">
    <name type="scientific">Meiothermus ruber (strain ATCC 35948 / DSM 1279 / VKM B-1258 / 21)</name>
    <name type="common">Thermus ruber</name>
    <dbReference type="NCBI Taxonomy" id="504728"/>
    <lineage>
        <taxon>Bacteria</taxon>
        <taxon>Thermotogati</taxon>
        <taxon>Deinococcota</taxon>
        <taxon>Deinococci</taxon>
        <taxon>Thermales</taxon>
        <taxon>Thermaceae</taxon>
        <taxon>Meiothermus</taxon>
    </lineage>
</organism>
<evidence type="ECO:0000256" key="6">
    <source>
        <dbReference type="SAM" id="Phobius"/>
    </source>
</evidence>
<feature type="transmembrane region" description="Helical" evidence="6">
    <location>
        <begin position="279"/>
        <end position="296"/>
    </location>
</feature>
<dbReference type="AlphaFoldDB" id="A0A806CKZ4"/>
<feature type="transmembrane region" description="Helical" evidence="6">
    <location>
        <begin position="201"/>
        <end position="221"/>
    </location>
</feature>
<feature type="transmembrane region" description="Helical" evidence="6">
    <location>
        <begin position="21"/>
        <end position="43"/>
    </location>
</feature>
<protein>
    <submittedName>
        <fullName evidence="7">Inner-membrane translocator</fullName>
    </submittedName>
</protein>
<evidence type="ECO:0000256" key="4">
    <source>
        <dbReference type="ARBA" id="ARBA00022989"/>
    </source>
</evidence>
<proteinExistence type="predicted"/>
<feature type="transmembrane region" description="Helical" evidence="6">
    <location>
        <begin position="303"/>
        <end position="321"/>
    </location>
</feature>
<keyword evidence="4 6" id="KW-1133">Transmembrane helix</keyword>
<dbReference type="CDD" id="cd06580">
    <property type="entry name" value="TM_PBP1_transp_TpRbsC_like"/>
    <property type="match status" value="1"/>
</dbReference>
<evidence type="ECO:0000313" key="8">
    <source>
        <dbReference type="Proteomes" id="UP000006655"/>
    </source>
</evidence>
<dbReference type="GO" id="GO:0022857">
    <property type="term" value="F:transmembrane transporter activity"/>
    <property type="evidence" value="ECO:0007669"/>
    <property type="project" value="InterPro"/>
</dbReference>
<feature type="transmembrane region" description="Helical" evidence="6">
    <location>
        <begin position="99"/>
        <end position="117"/>
    </location>
</feature>
<sequence length="358" mass="38439">MDDRGCGVRLEPLVNASAGRVLGVTLAALGLAFVLVGAVFVAYGQNPLEVYRIMLTGTLLDAKGWQEILRRSIPLLLIGVGLTLAFRAQFYNIGAEGQLLLGAVLAAGVALFVPLPAPLSLPAMALAGALGGVLWCGLAAWLRLRFSVNEILSTLMLNYVAQSLVIFLINGPWRGKDVRGYIYSDRFAEYQQIPVWAGSSVHWPTLLLGVLLALVLQFVLFRTTLGFRMRIVGENPGAARYLGIAQGRVLLLLALITGGMAGLAGVGEIAGIHHRLIEPSQLSSGYGFTAIIVAWLARGHPALVLLTAPLMGLVLAGGDLLKVSLNMPFRIVDIFSGVILFCLIGSELFLRYRVRWGR</sequence>
<feature type="transmembrane region" description="Helical" evidence="6">
    <location>
        <begin position="123"/>
        <end position="144"/>
    </location>
</feature>
<evidence type="ECO:0000256" key="2">
    <source>
        <dbReference type="ARBA" id="ARBA00022475"/>
    </source>
</evidence>
<keyword evidence="2" id="KW-1003">Cell membrane</keyword>
<dbReference type="EMBL" id="CP001743">
    <property type="protein sequence ID" value="ADD28220.1"/>
    <property type="molecule type" value="Genomic_DNA"/>
</dbReference>
<keyword evidence="8" id="KW-1185">Reference proteome</keyword>
<feature type="transmembrane region" description="Helical" evidence="6">
    <location>
        <begin position="68"/>
        <end position="87"/>
    </location>
</feature>
<dbReference type="KEGG" id="mrb:Mrub_1458"/>